<dbReference type="PANTHER" id="PTHR34137:SF1">
    <property type="entry name" value="EXODEOXYRIBONUCLEASE 7 SMALL SUBUNIT"/>
    <property type="match status" value="1"/>
</dbReference>
<evidence type="ECO:0000256" key="6">
    <source>
        <dbReference type="HAMAP-Rule" id="MF_00337"/>
    </source>
</evidence>
<evidence type="ECO:0000256" key="5">
    <source>
        <dbReference type="ARBA" id="ARBA00022839"/>
    </source>
</evidence>
<evidence type="ECO:0000256" key="1">
    <source>
        <dbReference type="ARBA" id="ARBA00009998"/>
    </source>
</evidence>
<accession>A0ABY3XW46</accession>
<evidence type="ECO:0000313" key="8">
    <source>
        <dbReference type="EMBL" id="UNS98727.1"/>
    </source>
</evidence>
<dbReference type="HAMAP" id="MF_00337">
    <property type="entry name" value="Exonuc_7_S"/>
    <property type="match status" value="1"/>
</dbReference>
<comment type="subunit">
    <text evidence="6">Heterooligomer composed of large and small subunits.</text>
</comment>
<reference evidence="8 9" key="1">
    <citation type="journal article" date="2023" name="Microbiol. Spectr.">
        <title>Synergy between Genome Mining, Metabolomics, and Bioinformatics Uncovers Antibacterial Chlorinated Carbazole Alkaloids and Their Biosynthetic Gene Cluster from Streptomyces tubbatahanensis sp. nov., a Novel Actinomycete Isolated from Sulu Sea, Philippines.</title>
        <authorList>
            <person name="Tenebro C.P."/>
            <person name="Trono D.J.V.L."/>
            <person name="Balida L.A.P."/>
            <person name="Bayog L.K.A."/>
            <person name="Bruna J.R."/>
            <person name="Sabido E.M."/>
            <person name="Caspe D.P.C."/>
            <person name="de Los Santos E.L.C."/>
            <person name="Saludes J.P."/>
            <person name="Dalisay D.S."/>
        </authorList>
    </citation>
    <scope>NUCLEOTIDE SEQUENCE [LARGE SCALE GENOMIC DNA]</scope>
    <source>
        <strain evidence="8 9">DSD3025</strain>
    </source>
</reference>
<evidence type="ECO:0000256" key="4">
    <source>
        <dbReference type="ARBA" id="ARBA00022801"/>
    </source>
</evidence>
<protein>
    <recommendedName>
        <fullName evidence="6">Exodeoxyribonuclease 7 small subunit</fullName>
        <ecNumber evidence="6">3.1.11.6</ecNumber>
    </recommendedName>
    <alternativeName>
        <fullName evidence="6">Exodeoxyribonuclease VII small subunit</fullName>
        <shortName evidence="6">Exonuclease VII small subunit</shortName>
    </alternativeName>
</protein>
<sequence length="111" mass="11501">MTTEAEGAAAAEAAEDGASRDDASASQAELATADALSYEQARAELVEVVQRLESGGSTLEESLALWERGEELAGICRAWLDGARARLDAVLEEEEGEGEEGADEAEGDDAG</sequence>
<evidence type="ECO:0000256" key="2">
    <source>
        <dbReference type="ARBA" id="ARBA00022490"/>
    </source>
</evidence>
<feature type="compositionally biased region" description="Low complexity" evidence="7">
    <location>
        <begin position="1"/>
        <end position="12"/>
    </location>
</feature>
<dbReference type="NCBIfam" id="TIGR01280">
    <property type="entry name" value="xseB"/>
    <property type="match status" value="1"/>
</dbReference>
<dbReference type="InterPro" id="IPR037004">
    <property type="entry name" value="Exonuc_VII_ssu_sf"/>
</dbReference>
<proteinExistence type="inferred from homology"/>
<comment type="function">
    <text evidence="6">Bidirectionally degrades single-stranded DNA into large acid-insoluble oligonucleotides, which are then degraded further into small acid-soluble oligonucleotides.</text>
</comment>
<name>A0ABY3XW46_9ACTN</name>
<evidence type="ECO:0000256" key="7">
    <source>
        <dbReference type="SAM" id="MobiDB-lite"/>
    </source>
</evidence>
<dbReference type="Pfam" id="PF02609">
    <property type="entry name" value="Exonuc_VII_S"/>
    <property type="match status" value="1"/>
</dbReference>
<keyword evidence="3 6" id="KW-0540">Nuclease</keyword>
<dbReference type="RefSeq" id="WP_242753970.1">
    <property type="nucleotide sequence ID" value="NZ_CP093846.1"/>
</dbReference>
<dbReference type="PANTHER" id="PTHR34137">
    <property type="entry name" value="EXODEOXYRIBONUCLEASE 7 SMALL SUBUNIT"/>
    <property type="match status" value="1"/>
</dbReference>
<evidence type="ECO:0000313" key="9">
    <source>
        <dbReference type="Proteomes" id="UP001202244"/>
    </source>
</evidence>
<keyword evidence="4 6" id="KW-0378">Hydrolase</keyword>
<feature type="region of interest" description="Disordered" evidence="7">
    <location>
        <begin position="1"/>
        <end position="34"/>
    </location>
</feature>
<comment type="catalytic activity">
    <reaction evidence="6">
        <text>Exonucleolytic cleavage in either 5'- to 3'- or 3'- to 5'-direction to yield nucleoside 5'-phosphates.</text>
        <dbReference type="EC" id="3.1.11.6"/>
    </reaction>
</comment>
<organism evidence="8 9">
    <name type="scientific">Streptomyces tubbatahanensis</name>
    <dbReference type="NCBI Taxonomy" id="2923272"/>
    <lineage>
        <taxon>Bacteria</taxon>
        <taxon>Bacillati</taxon>
        <taxon>Actinomycetota</taxon>
        <taxon>Actinomycetes</taxon>
        <taxon>Kitasatosporales</taxon>
        <taxon>Streptomycetaceae</taxon>
        <taxon>Streptomyces</taxon>
    </lineage>
</organism>
<dbReference type="EC" id="3.1.11.6" evidence="6"/>
<gene>
    <name evidence="6" type="primary">xseB</name>
    <name evidence="8" type="ORF">MMF93_21390</name>
</gene>
<keyword evidence="9" id="KW-1185">Reference proteome</keyword>
<keyword evidence="2 6" id="KW-0963">Cytoplasm</keyword>
<dbReference type="Gene3D" id="1.10.287.1040">
    <property type="entry name" value="Exonuclease VII, small subunit"/>
    <property type="match status" value="1"/>
</dbReference>
<dbReference type="SUPFAM" id="SSF116842">
    <property type="entry name" value="XseB-like"/>
    <property type="match status" value="1"/>
</dbReference>
<comment type="subcellular location">
    <subcellularLocation>
        <location evidence="6">Cytoplasm</location>
    </subcellularLocation>
</comment>
<feature type="region of interest" description="Disordered" evidence="7">
    <location>
        <begin position="91"/>
        <end position="111"/>
    </location>
</feature>
<evidence type="ECO:0000256" key="3">
    <source>
        <dbReference type="ARBA" id="ARBA00022722"/>
    </source>
</evidence>
<dbReference type="GO" id="GO:0008855">
    <property type="term" value="F:exodeoxyribonuclease VII activity"/>
    <property type="evidence" value="ECO:0007669"/>
    <property type="project" value="UniProtKB-EC"/>
</dbReference>
<keyword evidence="5 6" id="KW-0269">Exonuclease</keyword>
<dbReference type="EMBL" id="CP093846">
    <property type="protein sequence ID" value="UNS98727.1"/>
    <property type="molecule type" value="Genomic_DNA"/>
</dbReference>
<dbReference type="Proteomes" id="UP001202244">
    <property type="component" value="Chromosome"/>
</dbReference>
<comment type="similarity">
    <text evidence="1 6">Belongs to the XseB family.</text>
</comment>
<dbReference type="NCBIfam" id="NF002139">
    <property type="entry name" value="PRK00977.1-3"/>
    <property type="match status" value="1"/>
</dbReference>
<dbReference type="InterPro" id="IPR003761">
    <property type="entry name" value="Exonuc_VII_S"/>
</dbReference>